<feature type="compositionally biased region" description="Low complexity" evidence="1">
    <location>
        <begin position="116"/>
        <end position="137"/>
    </location>
</feature>
<proteinExistence type="predicted"/>
<protein>
    <submittedName>
        <fullName evidence="3">Uncharacterized protein</fullName>
    </submittedName>
</protein>
<name>A0A914YGV5_9BILA</name>
<evidence type="ECO:0000313" key="2">
    <source>
        <dbReference type="Proteomes" id="UP000887577"/>
    </source>
</evidence>
<dbReference type="WBParaSite" id="PSU_v2.g18024.t1">
    <property type="protein sequence ID" value="PSU_v2.g18024.t1"/>
    <property type="gene ID" value="PSU_v2.g18024"/>
</dbReference>
<accession>A0A914YGV5</accession>
<feature type="region of interest" description="Disordered" evidence="1">
    <location>
        <begin position="97"/>
        <end position="157"/>
    </location>
</feature>
<keyword evidence="2" id="KW-1185">Reference proteome</keyword>
<evidence type="ECO:0000313" key="3">
    <source>
        <dbReference type="WBParaSite" id="PSU_v2.g18024.t1"/>
    </source>
</evidence>
<dbReference type="Proteomes" id="UP000887577">
    <property type="component" value="Unplaced"/>
</dbReference>
<dbReference type="AlphaFoldDB" id="A0A914YGV5"/>
<reference evidence="3" key="1">
    <citation type="submission" date="2022-11" db="UniProtKB">
        <authorList>
            <consortium name="WormBaseParasite"/>
        </authorList>
    </citation>
    <scope>IDENTIFICATION</scope>
</reference>
<feature type="compositionally biased region" description="Polar residues" evidence="1">
    <location>
        <begin position="54"/>
        <end position="67"/>
    </location>
</feature>
<feature type="region of interest" description="Disordered" evidence="1">
    <location>
        <begin position="49"/>
        <end position="70"/>
    </location>
</feature>
<organism evidence="2 3">
    <name type="scientific">Panagrolaimus superbus</name>
    <dbReference type="NCBI Taxonomy" id="310955"/>
    <lineage>
        <taxon>Eukaryota</taxon>
        <taxon>Metazoa</taxon>
        <taxon>Ecdysozoa</taxon>
        <taxon>Nematoda</taxon>
        <taxon>Chromadorea</taxon>
        <taxon>Rhabditida</taxon>
        <taxon>Tylenchina</taxon>
        <taxon>Panagrolaimomorpha</taxon>
        <taxon>Panagrolaimoidea</taxon>
        <taxon>Panagrolaimidae</taxon>
        <taxon>Panagrolaimus</taxon>
    </lineage>
</organism>
<sequence>MIKATIGDSVSTTAASSSLKLGEGINETPDDVDVKELIALAHHKNYHHKETATPKFNTVTPQPSADSESLKVAHPDTFQPHDTAHFGNLRYLDFAPESKDKQFSTTETPSEEETSESLLLPETANNNNNNQQQQQQQLPPNPYFLALANNPIKSSIG</sequence>
<evidence type="ECO:0000256" key="1">
    <source>
        <dbReference type="SAM" id="MobiDB-lite"/>
    </source>
</evidence>